<dbReference type="InterPro" id="IPR019201">
    <property type="entry name" value="DUF2065"/>
</dbReference>
<evidence type="ECO:0000313" key="3">
    <source>
        <dbReference type="Proteomes" id="UP000009102"/>
    </source>
</evidence>
<keyword evidence="1" id="KW-0472">Membrane</keyword>
<dbReference type="Proteomes" id="UP000009102">
    <property type="component" value="Chromosome"/>
</dbReference>
<keyword evidence="1" id="KW-0812">Transmembrane</keyword>
<proteinExistence type="predicted"/>
<dbReference type="eggNOG" id="COG3242">
    <property type="taxonomic scope" value="Bacteria"/>
</dbReference>
<dbReference type="HOGENOM" id="CLU_179416_0_0_6"/>
<dbReference type="PANTHER" id="PTHR38602">
    <property type="entry name" value="INNER MEMBRANE PROTEIN-RELATED"/>
    <property type="match status" value="1"/>
</dbReference>
<dbReference type="AlphaFoldDB" id="D0KVK1"/>
<gene>
    <name evidence="2" type="ordered locus">Hneap_2009</name>
</gene>
<dbReference type="EMBL" id="CP001801">
    <property type="protein sequence ID" value="ACX96831.1"/>
    <property type="molecule type" value="Genomic_DNA"/>
</dbReference>
<evidence type="ECO:0008006" key="4">
    <source>
        <dbReference type="Google" id="ProtNLM"/>
    </source>
</evidence>
<organism evidence="2 3">
    <name type="scientific">Halothiobacillus neapolitanus (strain ATCC 23641 / DSM 15147 / CIP 104769 / NCIMB 8539 / c2)</name>
    <name type="common">Thiobacillus neapolitanus</name>
    <dbReference type="NCBI Taxonomy" id="555778"/>
    <lineage>
        <taxon>Bacteria</taxon>
        <taxon>Pseudomonadati</taxon>
        <taxon>Pseudomonadota</taxon>
        <taxon>Gammaproteobacteria</taxon>
        <taxon>Chromatiales</taxon>
        <taxon>Halothiobacillaceae</taxon>
        <taxon>Halothiobacillus</taxon>
    </lineage>
</organism>
<dbReference type="Pfam" id="PF09838">
    <property type="entry name" value="DUF2065"/>
    <property type="match status" value="1"/>
</dbReference>
<accession>D0KVK1</accession>
<keyword evidence="3" id="KW-1185">Reference proteome</keyword>
<dbReference type="KEGG" id="hna:Hneap_2009"/>
<feature type="transmembrane region" description="Helical" evidence="1">
    <location>
        <begin position="44"/>
        <end position="61"/>
    </location>
</feature>
<reference evidence="2 3" key="1">
    <citation type="submission" date="2009-10" db="EMBL/GenBank/DDBJ databases">
        <title>Complete sequence of Halothiobacillus neapolitanus c2.</title>
        <authorList>
            <consortium name="US DOE Joint Genome Institute"/>
            <person name="Lucas S."/>
            <person name="Copeland A."/>
            <person name="Lapidus A."/>
            <person name="Glavina del Rio T."/>
            <person name="Tice H."/>
            <person name="Bruce D."/>
            <person name="Goodwin L."/>
            <person name="Pitluck S."/>
            <person name="Davenport K."/>
            <person name="Brettin T."/>
            <person name="Detter J.C."/>
            <person name="Han C."/>
            <person name="Tapia R."/>
            <person name="Larimer F."/>
            <person name="Land M."/>
            <person name="Hauser L."/>
            <person name="Kyrpides N."/>
            <person name="Mikhailova N."/>
            <person name="Kerfeld C."/>
            <person name="Cannon G."/>
            <person name="Heinhort S."/>
        </authorList>
    </citation>
    <scope>NUCLEOTIDE SEQUENCE [LARGE SCALE GENOMIC DNA]</scope>
    <source>
        <strain evidence="3">ATCC 23641 / c2</strain>
    </source>
</reference>
<dbReference type="STRING" id="555778.Hneap_2009"/>
<dbReference type="PANTHER" id="PTHR38602:SF1">
    <property type="entry name" value="INNER MEMBRANE PROTEIN"/>
    <property type="match status" value="1"/>
</dbReference>
<protein>
    <recommendedName>
        <fullName evidence="4">DUF2065 domain-containing protein</fullName>
    </recommendedName>
</protein>
<evidence type="ECO:0000313" key="2">
    <source>
        <dbReference type="EMBL" id="ACX96831.1"/>
    </source>
</evidence>
<feature type="transmembrane region" description="Helical" evidence="1">
    <location>
        <begin position="6"/>
        <end position="23"/>
    </location>
</feature>
<sequence>MDERWLQVLGLVLIIEALLPFISPRSYRQAVQQIANTPDKALRAIALVILVVGAVLVMLSHH</sequence>
<keyword evidence="1" id="KW-1133">Transmembrane helix</keyword>
<name>D0KVK1_HALNC</name>
<evidence type="ECO:0000256" key="1">
    <source>
        <dbReference type="SAM" id="Phobius"/>
    </source>
</evidence>